<dbReference type="STRING" id="1841610.A6X21_01500"/>
<dbReference type="AlphaFoldDB" id="A0A1C3E4X4"/>
<gene>
    <name evidence="3" type="ORF">A6X21_01500</name>
</gene>
<dbReference type="SFLD" id="SFLDS00028">
    <property type="entry name" value="Proline_Racemase"/>
    <property type="match status" value="1"/>
</dbReference>
<dbReference type="PANTHER" id="PTHR33442:SF1">
    <property type="entry name" value="TRANS-3-HYDROXY-L-PROLINE DEHYDRATASE"/>
    <property type="match status" value="1"/>
</dbReference>
<protein>
    <submittedName>
        <fullName evidence="3">Hydroxyproline-2-epimerase</fullName>
    </submittedName>
</protein>
<dbReference type="PIRSF" id="PIRSF029792">
    <property type="entry name" value="Pro_racemase"/>
    <property type="match status" value="1"/>
</dbReference>
<dbReference type="SUPFAM" id="SSF54506">
    <property type="entry name" value="Diaminopimelate epimerase-like"/>
    <property type="match status" value="1"/>
</dbReference>
<evidence type="ECO:0000313" key="4">
    <source>
        <dbReference type="Proteomes" id="UP000094828"/>
    </source>
</evidence>
<dbReference type="Proteomes" id="UP000094828">
    <property type="component" value="Unassembled WGS sequence"/>
</dbReference>
<organism evidence="3 4">
    <name type="scientific">Planctopirus hydrillae</name>
    <dbReference type="NCBI Taxonomy" id="1841610"/>
    <lineage>
        <taxon>Bacteria</taxon>
        <taxon>Pseudomonadati</taxon>
        <taxon>Planctomycetota</taxon>
        <taxon>Planctomycetia</taxon>
        <taxon>Planctomycetales</taxon>
        <taxon>Planctomycetaceae</taxon>
        <taxon>Planctopirus</taxon>
    </lineage>
</organism>
<dbReference type="OrthoDB" id="181267at2"/>
<feature type="region of interest" description="Disordered" evidence="2">
    <location>
        <begin position="23"/>
        <end position="51"/>
    </location>
</feature>
<dbReference type="InterPro" id="IPR008794">
    <property type="entry name" value="Pro_racemase_fam"/>
</dbReference>
<accession>A0A1C3E4X4</accession>
<evidence type="ECO:0000256" key="1">
    <source>
        <dbReference type="ARBA" id="ARBA00007529"/>
    </source>
</evidence>
<proteinExistence type="inferred from homology"/>
<dbReference type="RefSeq" id="WP_068852695.1">
    <property type="nucleotide sequence ID" value="NZ_LYDR01000154.1"/>
</dbReference>
<comment type="similarity">
    <text evidence="1">Belongs to the proline racemase family.</text>
</comment>
<evidence type="ECO:0000256" key="2">
    <source>
        <dbReference type="SAM" id="MobiDB-lite"/>
    </source>
</evidence>
<sequence length="359" mass="38040">MTYISRQWIQVVDSHTGGEPTRLIYDGQPWPLASRHEGSSTSQESPSPSVLSGLRKAIDGSSLVLPKTMSERRHFLETEADWLRTASLLEPRGSDVLVGAILTPPEHASSLAGVVFCNNTGYLGMCGHGMIGVVVSLGQMGLIAPGPVTIDTPVGPIAATWSGGASVTLTNVWSYRYRQAVSLEVPGLGVITGDVAWSGNWFFLISEEVHQKSLDLGNVPDLLAYTSQIRNSLGEQGITGADGAEIDHVELFAGCDSSVADSQNFVLCPGGAYDRSPCGTGTSAKLACLVADGKISEGGLWRQKSIVGSCFQAKALAIREGERGLEVLPQLTGEAYVTGVSTLQIDEADPFRWGILPPQ</sequence>
<dbReference type="Pfam" id="PF05544">
    <property type="entry name" value="Pro_racemase"/>
    <property type="match status" value="1"/>
</dbReference>
<reference evidence="3 4" key="1">
    <citation type="submission" date="2016-05" db="EMBL/GenBank/DDBJ databases">
        <title>Genomic and physiological characterization of Planctopirus sp. isolated from fresh water lake.</title>
        <authorList>
            <person name="Subhash Y."/>
            <person name="Ramana C."/>
        </authorList>
    </citation>
    <scope>NUCLEOTIDE SEQUENCE [LARGE SCALE GENOMIC DNA]</scope>
    <source>
        <strain evidence="3 4">JC280</strain>
    </source>
</reference>
<feature type="compositionally biased region" description="Low complexity" evidence="2">
    <location>
        <begin position="39"/>
        <end position="51"/>
    </location>
</feature>
<name>A0A1C3E4X4_9PLAN</name>
<dbReference type="PANTHER" id="PTHR33442">
    <property type="entry name" value="TRANS-3-HYDROXY-L-PROLINE DEHYDRATASE"/>
    <property type="match status" value="1"/>
</dbReference>
<dbReference type="Gene3D" id="3.10.310.10">
    <property type="entry name" value="Diaminopimelate Epimerase, Chain A, domain 1"/>
    <property type="match status" value="2"/>
</dbReference>
<keyword evidence="4" id="KW-1185">Reference proteome</keyword>
<dbReference type="EMBL" id="LYDR01000154">
    <property type="protein sequence ID" value="ODA28298.1"/>
    <property type="molecule type" value="Genomic_DNA"/>
</dbReference>
<evidence type="ECO:0000313" key="3">
    <source>
        <dbReference type="EMBL" id="ODA28298.1"/>
    </source>
</evidence>
<comment type="caution">
    <text evidence="3">The sequence shown here is derived from an EMBL/GenBank/DDBJ whole genome shotgun (WGS) entry which is preliminary data.</text>
</comment>